<dbReference type="RefSeq" id="WP_168882356.1">
    <property type="nucleotide sequence ID" value="NZ_JABAIL010000003.1"/>
</dbReference>
<name>A0A7X8XW14_9BACT</name>
<proteinExistence type="predicted"/>
<evidence type="ECO:0000313" key="1">
    <source>
        <dbReference type="EMBL" id="NLR91640.1"/>
    </source>
</evidence>
<gene>
    <name evidence="1" type="ORF">HGP29_10510</name>
</gene>
<dbReference type="Proteomes" id="UP000585050">
    <property type="component" value="Unassembled WGS sequence"/>
</dbReference>
<organism evidence="1 2">
    <name type="scientific">Flammeovirga agarivorans</name>
    <dbReference type="NCBI Taxonomy" id="2726742"/>
    <lineage>
        <taxon>Bacteria</taxon>
        <taxon>Pseudomonadati</taxon>
        <taxon>Bacteroidota</taxon>
        <taxon>Cytophagia</taxon>
        <taxon>Cytophagales</taxon>
        <taxon>Flammeovirgaceae</taxon>
        <taxon>Flammeovirga</taxon>
    </lineage>
</organism>
<keyword evidence="2" id="KW-1185">Reference proteome</keyword>
<comment type="caution">
    <text evidence="1">The sequence shown here is derived from an EMBL/GenBank/DDBJ whole genome shotgun (WGS) entry which is preliminary data.</text>
</comment>
<dbReference type="EMBL" id="JABAIL010000003">
    <property type="protein sequence ID" value="NLR91640.1"/>
    <property type="molecule type" value="Genomic_DNA"/>
</dbReference>
<evidence type="ECO:0000313" key="2">
    <source>
        <dbReference type="Proteomes" id="UP000585050"/>
    </source>
</evidence>
<accession>A0A7X8XW14</accession>
<reference evidence="1 2" key="1">
    <citation type="submission" date="2020-04" db="EMBL/GenBank/DDBJ databases">
        <title>Flammeovirga sp. SR4, a novel species isolated from seawater.</title>
        <authorList>
            <person name="Wang X."/>
        </authorList>
    </citation>
    <scope>NUCLEOTIDE SEQUENCE [LARGE SCALE GENOMIC DNA]</scope>
    <source>
        <strain evidence="1 2">SR4</strain>
    </source>
</reference>
<protein>
    <submittedName>
        <fullName evidence="1">Uncharacterized protein</fullName>
    </submittedName>
</protein>
<dbReference type="AlphaFoldDB" id="A0A7X8XW14"/>
<sequence>MKSLNLPTSFAIDPFLGISKSERSTTRKLLTSEAKLEKNYLVFSSIEQDIIEDVDTSLLGLIIIDSRKGNHAFLVAERNFQIYLFQFNNIQKGKVDVFIQSVNPFIKDFNSMSVNVLQNLTSRMKSLINEKDIHKVTLLLSDFTLSFSPKEK</sequence>